<dbReference type="GO" id="GO:0004519">
    <property type="term" value="F:endonuclease activity"/>
    <property type="evidence" value="ECO:0007669"/>
    <property type="project" value="UniProtKB-KW"/>
</dbReference>
<dbReference type="Gene3D" id="3.90.1570.10">
    <property type="entry name" value="tt1808, chain A"/>
    <property type="match status" value="1"/>
</dbReference>
<keyword evidence="3" id="KW-0540">Nuclease</keyword>
<reference evidence="4" key="1">
    <citation type="journal article" date="2019" name="Int. J. Syst. Evol. Microbiol.">
        <title>The Global Catalogue of Microorganisms (GCM) 10K type strain sequencing project: providing services to taxonomists for standard genome sequencing and annotation.</title>
        <authorList>
            <consortium name="The Broad Institute Genomics Platform"/>
            <consortium name="The Broad Institute Genome Sequencing Center for Infectious Disease"/>
            <person name="Wu L."/>
            <person name="Ma J."/>
        </authorList>
    </citation>
    <scope>NUCLEOTIDE SEQUENCE [LARGE SCALE GENOMIC DNA]</scope>
    <source>
        <strain evidence="4">TBRC 4489</strain>
    </source>
</reference>
<dbReference type="InterPro" id="IPR012296">
    <property type="entry name" value="Nuclease_put_TT1808"/>
</dbReference>
<evidence type="ECO:0000259" key="2">
    <source>
        <dbReference type="Pfam" id="PF05685"/>
    </source>
</evidence>
<keyword evidence="3" id="KW-0378">Hydrolase</keyword>
<feature type="region of interest" description="Disordered" evidence="1">
    <location>
        <begin position="1"/>
        <end position="25"/>
    </location>
</feature>
<keyword evidence="3" id="KW-0255">Endonuclease</keyword>
<proteinExistence type="predicted"/>
<name>A0ABV8I5D1_9ACTN</name>
<dbReference type="PANTHER" id="PTHR35400:SF3">
    <property type="entry name" value="SLL1072 PROTEIN"/>
    <property type="match status" value="1"/>
</dbReference>
<dbReference type="Pfam" id="PF05685">
    <property type="entry name" value="Uma2"/>
    <property type="match status" value="1"/>
</dbReference>
<gene>
    <name evidence="3" type="ORF">ACFOWE_08120</name>
</gene>
<dbReference type="InterPro" id="IPR008538">
    <property type="entry name" value="Uma2"/>
</dbReference>
<dbReference type="Proteomes" id="UP001595850">
    <property type="component" value="Unassembled WGS sequence"/>
</dbReference>
<dbReference type="InterPro" id="IPR011335">
    <property type="entry name" value="Restrct_endonuc-II-like"/>
</dbReference>
<dbReference type="SUPFAM" id="SSF52980">
    <property type="entry name" value="Restriction endonuclease-like"/>
    <property type="match status" value="1"/>
</dbReference>
<dbReference type="EMBL" id="JBHSBM010000012">
    <property type="protein sequence ID" value="MFC4058255.1"/>
    <property type="molecule type" value="Genomic_DNA"/>
</dbReference>
<evidence type="ECO:0000256" key="1">
    <source>
        <dbReference type="SAM" id="MobiDB-lite"/>
    </source>
</evidence>
<dbReference type="PANTHER" id="PTHR35400">
    <property type="entry name" value="SLR1083 PROTEIN"/>
    <property type="match status" value="1"/>
</dbReference>
<organism evidence="3 4">
    <name type="scientific">Planomonospora corallina</name>
    <dbReference type="NCBI Taxonomy" id="1806052"/>
    <lineage>
        <taxon>Bacteria</taxon>
        <taxon>Bacillati</taxon>
        <taxon>Actinomycetota</taxon>
        <taxon>Actinomycetes</taxon>
        <taxon>Streptosporangiales</taxon>
        <taxon>Streptosporangiaceae</taxon>
        <taxon>Planomonospora</taxon>
    </lineage>
</organism>
<accession>A0ABV8I5D1</accession>
<comment type="caution">
    <text evidence="3">The sequence shown here is derived from an EMBL/GenBank/DDBJ whole genome shotgun (WGS) entry which is preliminary data.</text>
</comment>
<protein>
    <submittedName>
        <fullName evidence="3">Uma2 family endonuclease</fullName>
    </submittedName>
</protein>
<feature type="compositionally biased region" description="Polar residues" evidence="1">
    <location>
        <begin position="1"/>
        <end position="12"/>
    </location>
</feature>
<dbReference type="CDD" id="cd06260">
    <property type="entry name" value="DUF820-like"/>
    <property type="match status" value="1"/>
</dbReference>
<feature type="domain" description="Putative restriction endonuclease" evidence="2">
    <location>
        <begin position="30"/>
        <end position="162"/>
    </location>
</feature>
<keyword evidence="4" id="KW-1185">Reference proteome</keyword>
<evidence type="ECO:0000313" key="4">
    <source>
        <dbReference type="Proteomes" id="UP001595850"/>
    </source>
</evidence>
<sequence length="214" mass="24275">MSLPRSQTTRQPCDQGDAPPRSRYPVSGDQVLRLCMDVNEKGYSAEIVREQVIVSPWTSRRNDRIIDRLTDLLYRLKRERGWGLYQSSGIHVPPFRDMRLPDLIVAPLDAEDYDEMHIYGHSTLLVVEVCSGSTAMTDYQEKPIDYARAGVPLYLIVDPTAEPEKVTLMSEPVEDLTRFDEREPYLKVVTVHRGGTLELPEPFGLPIDVAALFG</sequence>
<dbReference type="RefSeq" id="WP_377286502.1">
    <property type="nucleotide sequence ID" value="NZ_JBHSBM010000012.1"/>
</dbReference>
<evidence type="ECO:0000313" key="3">
    <source>
        <dbReference type="EMBL" id="MFC4058255.1"/>
    </source>
</evidence>